<dbReference type="Gene3D" id="1.10.10.10">
    <property type="entry name" value="Winged helix-like DNA-binding domain superfamily/Winged helix DNA-binding domain"/>
    <property type="match status" value="1"/>
</dbReference>
<evidence type="ECO:0000259" key="3">
    <source>
        <dbReference type="Pfam" id="PF04967"/>
    </source>
</evidence>
<protein>
    <submittedName>
        <fullName evidence="5">DNA-binding protein</fullName>
    </submittedName>
</protein>
<dbReference type="Pfam" id="PF24277">
    <property type="entry name" value="DmsR_N"/>
    <property type="match status" value="1"/>
</dbReference>
<dbReference type="Pfam" id="PF04967">
    <property type="entry name" value="HTH_10"/>
    <property type="match status" value="1"/>
</dbReference>
<evidence type="ECO:0000256" key="2">
    <source>
        <dbReference type="ARBA" id="ARBA00023163"/>
    </source>
</evidence>
<organism evidence="5 6">
    <name type="scientific">Halogeometricum borinquense</name>
    <dbReference type="NCBI Taxonomy" id="60847"/>
    <lineage>
        <taxon>Archaea</taxon>
        <taxon>Methanobacteriati</taxon>
        <taxon>Methanobacteriota</taxon>
        <taxon>Stenosarchaea group</taxon>
        <taxon>Halobacteria</taxon>
        <taxon>Halobacteriales</taxon>
        <taxon>Haloferacaceae</taxon>
        <taxon>Halogeometricum</taxon>
    </lineage>
</organism>
<dbReference type="InterPro" id="IPR007050">
    <property type="entry name" value="HTH_bacterioopsin"/>
</dbReference>
<dbReference type="PANTHER" id="PTHR34236:SF1">
    <property type="entry name" value="DIMETHYL SULFOXIDE REDUCTASE TRANSCRIPTIONAL ACTIVATOR"/>
    <property type="match status" value="1"/>
</dbReference>
<keyword evidence="2" id="KW-0804">Transcription</keyword>
<dbReference type="GO" id="GO:0003677">
    <property type="term" value="F:DNA binding"/>
    <property type="evidence" value="ECO:0007669"/>
    <property type="project" value="UniProtKB-KW"/>
</dbReference>
<dbReference type="InterPro" id="IPR036388">
    <property type="entry name" value="WH-like_DNA-bd_sf"/>
</dbReference>
<keyword evidence="5" id="KW-0238">DNA-binding</keyword>
<dbReference type="GeneID" id="44080846"/>
<evidence type="ECO:0000259" key="4">
    <source>
        <dbReference type="Pfam" id="PF24277"/>
    </source>
</evidence>
<dbReference type="EMBL" id="CP048739">
    <property type="protein sequence ID" value="QIB75583.1"/>
    <property type="molecule type" value="Genomic_DNA"/>
</dbReference>
<gene>
    <name evidence="5" type="ORF">G3I44_15555</name>
</gene>
<reference evidence="5 6" key="1">
    <citation type="submission" date="2020-02" db="EMBL/GenBank/DDBJ databases">
        <title>Whole genome sequence of Halogeometricum borinquense strain wsp4.</title>
        <authorList>
            <person name="Verma D.K."/>
            <person name="Gopal K."/>
            <person name="Prasad E.S."/>
        </authorList>
    </citation>
    <scope>NUCLEOTIDE SEQUENCE [LARGE SCALE GENOMIC DNA]</scope>
    <source>
        <strain evidence="6">wsp4</strain>
    </source>
</reference>
<evidence type="ECO:0000256" key="1">
    <source>
        <dbReference type="ARBA" id="ARBA00023015"/>
    </source>
</evidence>
<dbReference type="Proteomes" id="UP000465846">
    <property type="component" value="Chromosome"/>
</dbReference>
<evidence type="ECO:0000313" key="6">
    <source>
        <dbReference type="Proteomes" id="UP000465846"/>
    </source>
</evidence>
<sequence length="211" mass="23194">MPPGIRATVAFTTPDLCPIVELSDAAEITVDSVATNVPSSDCGECVTEFSADADADSETDLTPIFSHGPTNRYRFTHDDGVNCPCECLGQFGCPVARYVAQDGNLTLVFHAADYEELRSVVAELRDRFPDVDIKRFVRSPAVEQSQDSVFVDRSKLTTRQLEVLQTAYDMGYFERPRRANATEIAAELDINPSTLTEHLAAAESKLLEDIL</sequence>
<feature type="domain" description="DmsR-like N-terminal" evidence="4">
    <location>
        <begin position="1"/>
        <end position="139"/>
    </location>
</feature>
<evidence type="ECO:0000313" key="5">
    <source>
        <dbReference type="EMBL" id="QIB75583.1"/>
    </source>
</evidence>
<dbReference type="PANTHER" id="PTHR34236">
    <property type="entry name" value="DIMETHYL SULFOXIDE REDUCTASE TRANSCRIPTIONAL ACTIVATOR"/>
    <property type="match status" value="1"/>
</dbReference>
<accession>A0A6C0ULX2</accession>
<dbReference type="InterPro" id="IPR056433">
    <property type="entry name" value="DmsR-like_N"/>
</dbReference>
<dbReference type="RefSeq" id="WP_163487348.1">
    <property type="nucleotide sequence ID" value="NZ_CP048739.1"/>
</dbReference>
<feature type="domain" description="HTH bat-type" evidence="3">
    <location>
        <begin position="156"/>
        <end position="208"/>
    </location>
</feature>
<proteinExistence type="predicted"/>
<name>A0A6C0ULX2_9EURY</name>
<dbReference type="AlphaFoldDB" id="A0A6C0ULX2"/>
<keyword evidence="1" id="KW-0805">Transcription regulation</keyword>